<dbReference type="Pfam" id="PF01498">
    <property type="entry name" value="HTH_Tnp_Tc3_2"/>
    <property type="match status" value="1"/>
</dbReference>
<dbReference type="GO" id="GO:0015074">
    <property type="term" value="P:DNA integration"/>
    <property type="evidence" value="ECO:0007669"/>
    <property type="project" value="InterPro"/>
</dbReference>
<feature type="domain" description="Transposase Tc1-like" evidence="2">
    <location>
        <begin position="1"/>
        <end position="70"/>
    </location>
</feature>
<dbReference type="InterPro" id="IPR052338">
    <property type="entry name" value="Transposase_5"/>
</dbReference>
<dbReference type="Proteomes" id="UP001219934">
    <property type="component" value="Unassembled WGS sequence"/>
</dbReference>
<dbReference type="GO" id="GO:0006313">
    <property type="term" value="P:DNA transposition"/>
    <property type="evidence" value="ECO:0007669"/>
    <property type="project" value="InterPro"/>
</dbReference>
<comment type="caution">
    <text evidence="4">The sequence shown here is derived from an EMBL/GenBank/DDBJ whole genome shotgun (WGS) entry which is preliminary data.</text>
</comment>
<evidence type="ECO:0008006" key="6">
    <source>
        <dbReference type="Google" id="ProtNLM"/>
    </source>
</evidence>
<accession>A0AAD6AZX6</accession>
<reference evidence="4" key="1">
    <citation type="submission" date="2022-11" db="EMBL/GenBank/DDBJ databases">
        <title>Chromosome-level genome of Pogonophryne albipinna.</title>
        <authorList>
            <person name="Jo E."/>
        </authorList>
    </citation>
    <scope>NUCLEOTIDE SEQUENCE</scope>
    <source>
        <strain evidence="4">SGF0006</strain>
        <tissue evidence="4">Muscle</tissue>
    </source>
</reference>
<dbReference type="InterPro" id="IPR036397">
    <property type="entry name" value="RNaseH_sf"/>
</dbReference>
<keyword evidence="5" id="KW-1185">Reference proteome</keyword>
<name>A0AAD6AZX6_9TELE</name>
<dbReference type="PANTHER" id="PTHR23022">
    <property type="entry name" value="TRANSPOSABLE ELEMENT-RELATED"/>
    <property type="match status" value="1"/>
</dbReference>
<dbReference type="AlphaFoldDB" id="A0AAD6AZX6"/>
<dbReference type="Gene3D" id="3.30.420.10">
    <property type="entry name" value="Ribonuclease H-like superfamily/Ribonuclease H"/>
    <property type="match status" value="1"/>
</dbReference>
<sequence length="322" mass="36782">MITRTVSKNPRTTRGGPVNDLQRAATKVTKATISNTLRRQGLKSCSARRVPLLKPVHVQARLKFAREHLDDPEEDWENVIWSDETKIELFGKNSTRCVWRRKNAELHPKNTIPTVKHGGGNIMLWGCFSAKGPGPLIRVKERMNGAMYREIFSDNLLPSARALKMKRGWVFQHDNDPKHTARATKEWLRKKHFKVLEWPSQSPDLNPLENLWRELKVRVAQRQPQNITALEEICMEEWAKIPPITGEGTREEQEHGSRRMQEEVNKSKHEGAGESQPDQGELGESRKKGAGRVKRGADEKEGGGKVCMESPKEDRGRKVKRS</sequence>
<proteinExistence type="predicted"/>
<evidence type="ECO:0000313" key="5">
    <source>
        <dbReference type="Proteomes" id="UP001219934"/>
    </source>
</evidence>
<dbReference type="PANTHER" id="PTHR23022:SF135">
    <property type="entry name" value="SI:DKEY-77F5.3"/>
    <property type="match status" value="1"/>
</dbReference>
<organism evidence="4 5">
    <name type="scientific">Pogonophryne albipinna</name>
    <dbReference type="NCBI Taxonomy" id="1090488"/>
    <lineage>
        <taxon>Eukaryota</taxon>
        <taxon>Metazoa</taxon>
        <taxon>Chordata</taxon>
        <taxon>Craniata</taxon>
        <taxon>Vertebrata</taxon>
        <taxon>Euteleostomi</taxon>
        <taxon>Actinopterygii</taxon>
        <taxon>Neopterygii</taxon>
        <taxon>Teleostei</taxon>
        <taxon>Neoteleostei</taxon>
        <taxon>Acanthomorphata</taxon>
        <taxon>Eupercaria</taxon>
        <taxon>Perciformes</taxon>
        <taxon>Notothenioidei</taxon>
        <taxon>Pogonophryne</taxon>
    </lineage>
</organism>
<evidence type="ECO:0000256" key="1">
    <source>
        <dbReference type="SAM" id="MobiDB-lite"/>
    </source>
</evidence>
<feature type="domain" description="Tc1-like transposase DDE" evidence="3">
    <location>
        <begin position="79"/>
        <end position="230"/>
    </location>
</feature>
<evidence type="ECO:0000259" key="2">
    <source>
        <dbReference type="Pfam" id="PF01498"/>
    </source>
</evidence>
<evidence type="ECO:0000259" key="3">
    <source>
        <dbReference type="Pfam" id="PF13358"/>
    </source>
</evidence>
<gene>
    <name evidence="4" type="ORF">JOQ06_016752</name>
</gene>
<dbReference type="Pfam" id="PF13358">
    <property type="entry name" value="DDE_3"/>
    <property type="match status" value="1"/>
</dbReference>
<dbReference type="InterPro" id="IPR038717">
    <property type="entry name" value="Tc1-like_DDE_dom"/>
</dbReference>
<protein>
    <recommendedName>
        <fullName evidence="6">Transposase</fullName>
    </recommendedName>
</protein>
<evidence type="ECO:0000313" key="4">
    <source>
        <dbReference type="EMBL" id="KAJ4935216.1"/>
    </source>
</evidence>
<dbReference type="GO" id="GO:0003677">
    <property type="term" value="F:DNA binding"/>
    <property type="evidence" value="ECO:0007669"/>
    <property type="project" value="InterPro"/>
</dbReference>
<feature type="compositionally biased region" description="Basic and acidic residues" evidence="1">
    <location>
        <begin position="248"/>
        <end position="272"/>
    </location>
</feature>
<dbReference type="InterPro" id="IPR002492">
    <property type="entry name" value="Transposase_Tc1-like"/>
</dbReference>
<feature type="region of interest" description="Disordered" evidence="1">
    <location>
        <begin position="243"/>
        <end position="322"/>
    </location>
</feature>
<dbReference type="EMBL" id="JAPTMU010000011">
    <property type="protein sequence ID" value="KAJ4935216.1"/>
    <property type="molecule type" value="Genomic_DNA"/>
</dbReference>